<evidence type="ECO:0000259" key="7">
    <source>
        <dbReference type="Pfam" id="PF13145"/>
    </source>
</evidence>
<gene>
    <name evidence="8" type="ORF">ENJ96_00105</name>
</gene>
<dbReference type="InterPro" id="IPR000297">
    <property type="entry name" value="PPIase_PpiC"/>
</dbReference>
<dbReference type="EMBL" id="DROK01000003">
    <property type="protein sequence ID" value="HHI96239.1"/>
    <property type="molecule type" value="Genomic_DNA"/>
</dbReference>
<feature type="domain" description="PpiC" evidence="7">
    <location>
        <begin position="373"/>
        <end position="490"/>
    </location>
</feature>
<evidence type="ECO:0000256" key="5">
    <source>
        <dbReference type="ARBA" id="ARBA00023235"/>
    </source>
</evidence>
<dbReference type="InterPro" id="IPR050245">
    <property type="entry name" value="PrsA_foldase"/>
</dbReference>
<protein>
    <recommendedName>
        <fullName evidence="2">peptidylprolyl isomerase</fullName>
        <ecNumber evidence="2">5.2.1.8</ecNumber>
    </recommendedName>
</protein>
<feature type="domain" description="PpiC" evidence="7">
    <location>
        <begin position="122"/>
        <end position="226"/>
    </location>
</feature>
<proteinExistence type="predicted"/>
<comment type="caution">
    <text evidence="8">The sequence shown here is derived from an EMBL/GenBank/DDBJ whole genome shotgun (WGS) entry which is preliminary data.</text>
</comment>
<dbReference type="EC" id="5.2.1.8" evidence="2"/>
<evidence type="ECO:0000256" key="3">
    <source>
        <dbReference type="ARBA" id="ARBA00022729"/>
    </source>
</evidence>
<organism evidence="8">
    <name type="scientific">Thermodesulfatator atlanticus</name>
    <dbReference type="NCBI Taxonomy" id="501497"/>
    <lineage>
        <taxon>Bacteria</taxon>
        <taxon>Pseudomonadati</taxon>
        <taxon>Thermodesulfobacteriota</taxon>
        <taxon>Thermodesulfobacteria</taxon>
        <taxon>Thermodesulfobacteriales</taxon>
        <taxon>Thermodesulfatatoraceae</taxon>
        <taxon>Thermodesulfatator</taxon>
    </lineage>
</organism>
<reference evidence="8" key="1">
    <citation type="journal article" date="2020" name="mSystems">
        <title>Genome- and Community-Level Interaction Insights into Carbon Utilization and Element Cycling Functions of Hydrothermarchaeota in Hydrothermal Sediment.</title>
        <authorList>
            <person name="Zhou Z."/>
            <person name="Liu Y."/>
            <person name="Xu W."/>
            <person name="Pan J."/>
            <person name="Luo Z.H."/>
            <person name="Li M."/>
        </authorList>
    </citation>
    <scope>NUCLEOTIDE SEQUENCE [LARGE SCALE GENOMIC DNA]</scope>
    <source>
        <strain evidence="8">HyVt-533</strain>
    </source>
</reference>
<feature type="chain" id="PRO_5031182935" description="peptidylprolyl isomerase" evidence="6">
    <location>
        <begin position="25"/>
        <end position="538"/>
    </location>
</feature>
<comment type="catalytic activity">
    <reaction evidence="1">
        <text>[protein]-peptidylproline (omega=180) = [protein]-peptidylproline (omega=0)</text>
        <dbReference type="Rhea" id="RHEA:16237"/>
        <dbReference type="Rhea" id="RHEA-COMP:10747"/>
        <dbReference type="Rhea" id="RHEA-COMP:10748"/>
        <dbReference type="ChEBI" id="CHEBI:83833"/>
        <dbReference type="ChEBI" id="CHEBI:83834"/>
        <dbReference type="EC" id="5.2.1.8"/>
    </reaction>
</comment>
<keyword evidence="3 6" id="KW-0732">Signal</keyword>
<dbReference type="AlphaFoldDB" id="A0A7V5U1L6"/>
<dbReference type="InterPro" id="IPR046357">
    <property type="entry name" value="PPIase_dom_sf"/>
</dbReference>
<dbReference type="Pfam" id="PF13145">
    <property type="entry name" value="Rotamase_2"/>
    <property type="match status" value="2"/>
</dbReference>
<dbReference type="Gene3D" id="3.10.50.40">
    <property type="match status" value="2"/>
</dbReference>
<dbReference type="PANTHER" id="PTHR47245">
    <property type="entry name" value="PEPTIDYLPROLYL ISOMERASE"/>
    <property type="match status" value="1"/>
</dbReference>
<name>A0A7V5U1L6_9BACT</name>
<dbReference type="SUPFAM" id="SSF54534">
    <property type="entry name" value="FKBP-like"/>
    <property type="match status" value="2"/>
</dbReference>
<keyword evidence="5 8" id="KW-0413">Isomerase</keyword>
<dbReference type="Proteomes" id="UP000886101">
    <property type="component" value="Unassembled WGS sequence"/>
</dbReference>
<evidence type="ECO:0000256" key="1">
    <source>
        <dbReference type="ARBA" id="ARBA00000971"/>
    </source>
</evidence>
<dbReference type="GO" id="GO:0003755">
    <property type="term" value="F:peptidyl-prolyl cis-trans isomerase activity"/>
    <property type="evidence" value="ECO:0007669"/>
    <property type="project" value="UniProtKB-KW"/>
</dbReference>
<sequence length="538" mass="64296">MKKRGLFWYLLLLAWLFWAPSAEAFFGKNYLVKINGKEYTAEDFKKWWSYWKEPGMTVPATPDPFIDWILISDEAKTMGLDQEPSYQKKLKTFLEVRALMQLRYDEIDQKIDLSRKTLWQEYVRNYTPRLRVKALITSQEKEAKEWVKEAQDAEKFLKLFQKLEKTGKAKDFGWERPYTIPKELRDSLLNAKEGEILGPLAYKGRFYVIYVEKRLGPDPEDFKALKEIVAHRYKKRKARELTQIFIKKLRQKYPVQVNEALLDQITLEDLPQDLADKPVLVIGDKKLTAKEFQTLLKKEAKLRIGKNKKVSQEELAFLKKRLINDIIAQTLTSWEALNRHYEQNVLKDIYEFYKRQRLVREFEEKIIWPQIKVTDEEVRKYYETHKKDFTRPARVEMAVIKTQDEQLARQIYQRLKRGEDFFEVAKEIQFHGARPERHELSNLVPEMREIVQKMKPGEVSSVIKIKDWYCIVKLIRFYPEEVHPFEMVKESIRKTLAQEKFEKMRAKLVAQLRAKSDIKINQKAWQKLRRELEAENGS</sequence>
<accession>A0A7V5U1L6</accession>
<dbReference type="PANTHER" id="PTHR47245:SF1">
    <property type="entry name" value="FOLDASE PROTEIN PRSA"/>
    <property type="match status" value="1"/>
</dbReference>
<feature type="signal peptide" evidence="6">
    <location>
        <begin position="1"/>
        <end position="24"/>
    </location>
</feature>
<evidence type="ECO:0000256" key="6">
    <source>
        <dbReference type="SAM" id="SignalP"/>
    </source>
</evidence>
<dbReference type="Gene3D" id="1.10.4030.10">
    <property type="entry name" value="Porin chaperone SurA, peptide-binding domain"/>
    <property type="match status" value="1"/>
</dbReference>
<evidence type="ECO:0000256" key="2">
    <source>
        <dbReference type="ARBA" id="ARBA00013194"/>
    </source>
</evidence>
<keyword evidence="4" id="KW-0697">Rotamase</keyword>
<evidence type="ECO:0000256" key="4">
    <source>
        <dbReference type="ARBA" id="ARBA00023110"/>
    </source>
</evidence>
<evidence type="ECO:0000313" key="8">
    <source>
        <dbReference type="EMBL" id="HHI96239.1"/>
    </source>
</evidence>